<dbReference type="AlphaFoldDB" id="A0AA39JKP3"/>
<feature type="region of interest" description="Disordered" evidence="1">
    <location>
        <begin position="1"/>
        <end position="29"/>
    </location>
</feature>
<feature type="region of interest" description="Disordered" evidence="1">
    <location>
        <begin position="43"/>
        <end position="179"/>
    </location>
</feature>
<feature type="compositionally biased region" description="Polar residues" evidence="1">
    <location>
        <begin position="169"/>
        <end position="179"/>
    </location>
</feature>
<dbReference type="GeneID" id="85353652"/>
<comment type="caution">
    <text evidence="2">The sequence shown here is derived from an EMBL/GenBank/DDBJ whole genome shotgun (WGS) entry which is preliminary data.</text>
</comment>
<evidence type="ECO:0000256" key="1">
    <source>
        <dbReference type="SAM" id="MobiDB-lite"/>
    </source>
</evidence>
<evidence type="ECO:0000313" key="2">
    <source>
        <dbReference type="EMBL" id="KAK0444517.1"/>
    </source>
</evidence>
<dbReference type="RefSeq" id="XP_060325087.1">
    <property type="nucleotide sequence ID" value="XM_060470104.1"/>
</dbReference>
<gene>
    <name evidence="2" type="ORF">EV420DRAFT_1484636</name>
</gene>
<organism evidence="2 3">
    <name type="scientific">Armillaria tabescens</name>
    <name type="common">Ringless honey mushroom</name>
    <name type="synonym">Agaricus tabescens</name>
    <dbReference type="NCBI Taxonomy" id="1929756"/>
    <lineage>
        <taxon>Eukaryota</taxon>
        <taxon>Fungi</taxon>
        <taxon>Dikarya</taxon>
        <taxon>Basidiomycota</taxon>
        <taxon>Agaricomycotina</taxon>
        <taxon>Agaricomycetes</taxon>
        <taxon>Agaricomycetidae</taxon>
        <taxon>Agaricales</taxon>
        <taxon>Marasmiineae</taxon>
        <taxon>Physalacriaceae</taxon>
        <taxon>Desarmillaria</taxon>
    </lineage>
</organism>
<keyword evidence="3" id="KW-1185">Reference proteome</keyword>
<evidence type="ECO:0000313" key="3">
    <source>
        <dbReference type="Proteomes" id="UP001175211"/>
    </source>
</evidence>
<feature type="compositionally biased region" description="Low complexity" evidence="1">
    <location>
        <begin position="57"/>
        <end position="70"/>
    </location>
</feature>
<feature type="compositionally biased region" description="Acidic residues" evidence="1">
    <location>
        <begin position="113"/>
        <end position="125"/>
    </location>
</feature>
<feature type="compositionally biased region" description="Polar residues" evidence="1">
    <location>
        <begin position="9"/>
        <end position="28"/>
    </location>
</feature>
<protein>
    <submittedName>
        <fullName evidence="2">Uncharacterized protein</fullName>
    </submittedName>
</protein>
<dbReference type="Proteomes" id="UP001175211">
    <property type="component" value="Unassembled WGS sequence"/>
</dbReference>
<sequence length="179" mass="19623">MDQLPFAPSQETTTELNSMSQSMTSRPNTLEIHNLQLDTGEILRDPGMIPIPPSPPTSSSSTPMSTTDSSVYELWKRAMETPLMEQSGKEPPSKGSTTLFSLPGESIEKVDEPQSEEPMQEDIEEMNLQSHLERPDKGSTPQSLARESTPPPELQERHGESTLVPPVRQGSSGSNPKLP</sequence>
<reference evidence="2" key="1">
    <citation type="submission" date="2023-06" db="EMBL/GenBank/DDBJ databases">
        <authorList>
            <consortium name="Lawrence Berkeley National Laboratory"/>
            <person name="Ahrendt S."/>
            <person name="Sahu N."/>
            <person name="Indic B."/>
            <person name="Wong-Bajracharya J."/>
            <person name="Merenyi Z."/>
            <person name="Ke H.-M."/>
            <person name="Monk M."/>
            <person name="Kocsube S."/>
            <person name="Drula E."/>
            <person name="Lipzen A."/>
            <person name="Balint B."/>
            <person name="Henrissat B."/>
            <person name="Andreopoulos B."/>
            <person name="Martin F.M."/>
            <person name="Harder C.B."/>
            <person name="Rigling D."/>
            <person name="Ford K.L."/>
            <person name="Foster G.D."/>
            <person name="Pangilinan J."/>
            <person name="Papanicolaou A."/>
            <person name="Barry K."/>
            <person name="LaButti K."/>
            <person name="Viragh M."/>
            <person name="Koriabine M."/>
            <person name="Yan M."/>
            <person name="Riley R."/>
            <person name="Champramary S."/>
            <person name="Plett K.L."/>
            <person name="Tsai I.J."/>
            <person name="Slot J."/>
            <person name="Sipos G."/>
            <person name="Plett J."/>
            <person name="Nagy L.G."/>
            <person name="Grigoriev I.V."/>
        </authorList>
    </citation>
    <scope>NUCLEOTIDE SEQUENCE</scope>
    <source>
        <strain evidence="2">CCBAS 213</strain>
    </source>
</reference>
<dbReference type="EMBL" id="JAUEPS010000054">
    <property type="protein sequence ID" value="KAK0444517.1"/>
    <property type="molecule type" value="Genomic_DNA"/>
</dbReference>
<name>A0AA39JKP3_ARMTA</name>
<proteinExistence type="predicted"/>
<accession>A0AA39JKP3</accession>